<dbReference type="PROSITE" id="PS50811">
    <property type="entry name" value="WRKY"/>
    <property type="match status" value="1"/>
</dbReference>
<dbReference type="InterPro" id="IPR044810">
    <property type="entry name" value="WRKY_plant"/>
</dbReference>
<dbReference type="AlphaFoldDB" id="A0AA88RIB3"/>
<proteinExistence type="predicted"/>
<dbReference type="PANTHER" id="PTHR31221">
    <property type="entry name" value="WRKY TRANSCRIPTION FACTOR PROTEIN 1-RELATED"/>
    <property type="match status" value="1"/>
</dbReference>
<dbReference type="GO" id="GO:0005634">
    <property type="term" value="C:nucleus"/>
    <property type="evidence" value="ECO:0007669"/>
    <property type="project" value="UniProtKB-SubCell"/>
</dbReference>
<evidence type="ECO:0000256" key="2">
    <source>
        <dbReference type="ARBA" id="ARBA00023015"/>
    </source>
</evidence>
<reference evidence="8" key="1">
    <citation type="submission" date="2022-12" db="EMBL/GenBank/DDBJ databases">
        <title>Draft genome assemblies for two species of Escallonia (Escalloniales).</title>
        <authorList>
            <person name="Chanderbali A."/>
            <person name="Dervinis C."/>
            <person name="Anghel I."/>
            <person name="Soltis D."/>
            <person name="Soltis P."/>
            <person name="Zapata F."/>
        </authorList>
    </citation>
    <scope>NUCLEOTIDE SEQUENCE</scope>
    <source>
        <strain evidence="8">UCBG92.1500</strain>
        <tissue evidence="8">Leaf</tissue>
    </source>
</reference>
<dbReference type="SUPFAM" id="SSF118290">
    <property type="entry name" value="WRKY DNA-binding domain"/>
    <property type="match status" value="1"/>
</dbReference>
<evidence type="ECO:0000256" key="3">
    <source>
        <dbReference type="ARBA" id="ARBA00023125"/>
    </source>
</evidence>
<feature type="domain" description="WRKY" evidence="7">
    <location>
        <begin position="148"/>
        <end position="213"/>
    </location>
</feature>
<gene>
    <name evidence="8" type="ORF">RJ640_014666</name>
</gene>
<dbReference type="InterPro" id="IPR036576">
    <property type="entry name" value="WRKY_dom_sf"/>
</dbReference>
<sequence>MANSTFSDQVMVPAGFSTSLSGIYDMTCDEKGSSSSLGFMDMLGIGQDFGPSLFDLLHTPLTPPQALPSPASSVMPESMTSEVVNTPATPNSCSISSSSTEAANEENQCKAAEEEDQDQEKAKKQQLKPKKKNPKRQREPRFAFVTKSEVDHLDDGYRWRKYGQKAVKNSPFPRSYYRCTTAACGVKKRVERSSDDPSTVVTTYEGTHTHPCPVTPRGSIGMLPEAASFGGGGGGGSFLIPQPHYQVQQQQQQLQPYFHNQTVVPPFNFNSTTTSTNSSSPYANLFLQQERRFVPSPSSSTLFRDHGLLQDMVAPPGQMRKEMKEEQLDQKV</sequence>
<comment type="caution">
    <text evidence="8">The sequence shown here is derived from an EMBL/GenBank/DDBJ whole genome shotgun (WGS) entry which is preliminary data.</text>
</comment>
<dbReference type="SMART" id="SM00774">
    <property type="entry name" value="WRKY"/>
    <property type="match status" value="1"/>
</dbReference>
<dbReference type="GO" id="GO:0003700">
    <property type="term" value="F:DNA-binding transcription factor activity"/>
    <property type="evidence" value="ECO:0007669"/>
    <property type="project" value="InterPro"/>
</dbReference>
<dbReference type="PANTHER" id="PTHR31221:SF378">
    <property type="entry name" value="WRKY TRANSCRIPTION FACTOR 23-RELATED"/>
    <property type="match status" value="1"/>
</dbReference>
<name>A0AA88RIB3_9ASTE</name>
<organism evidence="8 9">
    <name type="scientific">Escallonia rubra</name>
    <dbReference type="NCBI Taxonomy" id="112253"/>
    <lineage>
        <taxon>Eukaryota</taxon>
        <taxon>Viridiplantae</taxon>
        <taxon>Streptophyta</taxon>
        <taxon>Embryophyta</taxon>
        <taxon>Tracheophyta</taxon>
        <taxon>Spermatophyta</taxon>
        <taxon>Magnoliopsida</taxon>
        <taxon>eudicotyledons</taxon>
        <taxon>Gunneridae</taxon>
        <taxon>Pentapetalae</taxon>
        <taxon>asterids</taxon>
        <taxon>campanulids</taxon>
        <taxon>Escalloniales</taxon>
        <taxon>Escalloniaceae</taxon>
        <taxon>Escallonia</taxon>
    </lineage>
</organism>
<keyword evidence="5" id="KW-0539">Nucleus</keyword>
<dbReference type="Proteomes" id="UP001187471">
    <property type="component" value="Unassembled WGS sequence"/>
</dbReference>
<keyword evidence="2" id="KW-0805">Transcription regulation</keyword>
<keyword evidence="9" id="KW-1185">Reference proteome</keyword>
<feature type="compositionally biased region" description="Polar residues" evidence="6">
    <location>
        <begin position="78"/>
        <end position="91"/>
    </location>
</feature>
<accession>A0AA88RIB3</accession>
<dbReference type="GO" id="GO:0043565">
    <property type="term" value="F:sequence-specific DNA binding"/>
    <property type="evidence" value="ECO:0007669"/>
    <property type="project" value="InterPro"/>
</dbReference>
<dbReference type="EMBL" id="JAVXUO010000661">
    <property type="protein sequence ID" value="KAK2990214.1"/>
    <property type="molecule type" value="Genomic_DNA"/>
</dbReference>
<evidence type="ECO:0000256" key="4">
    <source>
        <dbReference type="ARBA" id="ARBA00023163"/>
    </source>
</evidence>
<evidence type="ECO:0000256" key="1">
    <source>
        <dbReference type="ARBA" id="ARBA00004123"/>
    </source>
</evidence>
<evidence type="ECO:0000313" key="9">
    <source>
        <dbReference type="Proteomes" id="UP001187471"/>
    </source>
</evidence>
<evidence type="ECO:0000256" key="6">
    <source>
        <dbReference type="SAM" id="MobiDB-lite"/>
    </source>
</evidence>
<comment type="subcellular location">
    <subcellularLocation>
        <location evidence="1">Nucleus</location>
    </subcellularLocation>
</comment>
<dbReference type="Pfam" id="PF03106">
    <property type="entry name" value="WRKY"/>
    <property type="match status" value="1"/>
</dbReference>
<feature type="region of interest" description="Disordered" evidence="6">
    <location>
        <begin position="65"/>
        <end position="142"/>
    </location>
</feature>
<dbReference type="Gene3D" id="2.20.25.80">
    <property type="entry name" value="WRKY domain"/>
    <property type="match status" value="1"/>
</dbReference>
<feature type="compositionally biased region" description="Basic residues" evidence="6">
    <location>
        <begin position="124"/>
        <end position="135"/>
    </location>
</feature>
<keyword evidence="4" id="KW-0804">Transcription</keyword>
<evidence type="ECO:0000259" key="7">
    <source>
        <dbReference type="PROSITE" id="PS50811"/>
    </source>
</evidence>
<evidence type="ECO:0000313" key="8">
    <source>
        <dbReference type="EMBL" id="KAK2990214.1"/>
    </source>
</evidence>
<dbReference type="InterPro" id="IPR003657">
    <property type="entry name" value="WRKY_dom"/>
</dbReference>
<protein>
    <recommendedName>
        <fullName evidence="7">WRKY domain-containing protein</fullName>
    </recommendedName>
</protein>
<dbReference type="FunFam" id="2.20.25.80:FF:000003">
    <property type="entry name" value="WRKY transcription factor 57"/>
    <property type="match status" value="1"/>
</dbReference>
<keyword evidence="3" id="KW-0238">DNA-binding</keyword>
<evidence type="ECO:0000256" key="5">
    <source>
        <dbReference type="ARBA" id="ARBA00023242"/>
    </source>
</evidence>